<dbReference type="PROSITE" id="PS00630">
    <property type="entry name" value="IMP_2"/>
    <property type="match status" value="1"/>
</dbReference>
<feature type="binding site" evidence="9">
    <location>
        <position position="215"/>
    </location>
    <ligand>
        <name>Mg(2+)</name>
        <dbReference type="ChEBI" id="CHEBI:18420"/>
        <label>1</label>
        <note>catalytic</note>
    </ligand>
</feature>
<dbReference type="GO" id="GO:0006020">
    <property type="term" value="P:inositol metabolic process"/>
    <property type="evidence" value="ECO:0007669"/>
    <property type="project" value="TreeGrafter"/>
</dbReference>
<dbReference type="PRINTS" id="PR01959">
    <property type="entry name" value="SBIMPHPHTASE"/>
</dbReference>
<comment type="catalytic activity">
    <reaction evidence="1 10">
        <text>a myo-inositol phosphate + H2O = myo-inositol + phosphate</text>
        <dbReference type="Rhea" id="RHEA:24056"/>
        <dbReference type="ChEBI" id="CHEBI:15377"/>
        <dbReference type="ChEBI" id="CHEBI:17268"/>
        <dbReference type="ChEBI" id="CHEBI:43474"/>
        <dbReference type="ChEBI" id="CHEBI:84139"/>
        <dbReference type="EC" id="3.1.3.25"/>
    </reaction>
</comment>
<dbReference type="AlphaFoldDB" id="A0A933L3U6"/>
<dbReference type="EMBL" id="JACRAF010000024">
    <property type="protein sequence ID" value="MBI4921820.1"/>
    <property type="molecule type" value="Genomic_DNA"/>
</dbReference>
<dbReference type="Gene3D" id="3.30.540.10">
    <property type="entry name" value="Fructose-1,6-Bisphosphatase, subunit A, domain 1"/>
    <property type="match status" value="1"/>
</dbReference>
<evidence type="ECO:0000256" key="1">
    <source>
        <dbReference type="ARBA" id="ARBA00001033"/>
    </source>
</evidence>
<evidence type="ECO:0000256" key="3">
    <source>
        <dbReference type="ARBA" id="ARBA00009759"/>
    </source>
</evidence>
<reference evidence="11" key="1">
    <citation type="submission" date="2020-07" db="EMBL/GenBank/DDBJ databases">
        <title>Huge and variable diversity of episymbiotic CPR bacteria and DPANN archaea in groundwater ecosystems.</title>
        <authorList>
            <person name="He C.Y."/>
            <person name="Keren R."/>
            <person name="Whittaker M."/>
            <person name="Farag I.F."/>
            <person name="Doudna J."/>
            <person name="Cate J.H.D."/>
            <person name="Banfield J.F."/>
        </authorList>
    </citation>
    <scope>NUCLEOTIDE SEQUENCE</scope>
    <source>
        <strain evidence="11">NC_groundwater_1586_Pr3_B-0.1um_66_15</strain>
    </source>
</reference>
<dbReference type="PANTHER" id="PTHR20854">
    <property type="entry name" value="INOSITOL MONOPHOSPHATASE"/>
    <property type="match status" value="1"/>
</dbReference>
<dbReference type="CDD" id="cd01639">
    <property type="entry name" value="IMPase"/>
    <property type="match status" value="1"/>
</dbReference>
<feature type="binding site" evidence="9">
    <location>
        <position position="86"/>
    </location>
    <ligand>
        <name>Mg(2+)</name>
        <dbReference type="ChEBI" id="CHEBI:18420"/>
        <label>1</label>
        <note>catalytic</note>
    </ligand>
</feature>
<protein>
    <recommendedName>
        <fullName evidence="5 10">Inositol-1-monophosphatase</fullName>
        <ecNumber evidence="4 10">3.1.3.25</ecNumber>
    </recommendedName>
</protein>
<dbReference type="SUPFAM" id="SSF56655">
    <property type="entry name" value="Carbohydrate phosphatase"/>
    <property type="match status" value="1"/>
</dbReference>
<feature type="binding site" evidence="9">
    <location>
        <position position="88"/>
    </location>
    <ligand>
        <name>Mg(2+)</name>
        <dbReference type="ChEBI" id="CHEBI:18420"/>
        <label>1</label>
        <note>catalytic</note>
    </ligand>
</feature>
<keyword evidence="7 10" id="KW-0378">Hydrolase</keyword>
<evidence type="ECO:0000256" key="7">
    <source>
        <dbReference type="ARBA" id="ARBA00022801"/>
    </source>
</evidence>
<dbReference type="Gene3D" id="3.40.190.80">
    <property type="match status" value="1"/>
</dbReference>
<gene>
    <name evidence="11" type="ORF">HY834_08720</name>
</gene>
<dbReference type="EC" id="3.1.3.25" evidence="4 10"/>
<dbReference type="GO" id="GO:0046854">
    <property type="term" value="P:phosphatidylinositol phosphate biosynthetic process"/>
    <property type="evidence" value="ECO:0007669"/>
    <property type="project" value="InterPro"/>
</dbReference>
<dbReference type="FunFam" id="3.40.190.80:FF:000020">
    <property type="entry name" value="Fructose-1,6-bisphosphatase/inositol-1-monophosphatase"/>
    <property type="match status" value="1"/>
</dbReference>
<proteinExistence type="inferred from homology"/>
<evidence type="ECO:0000313" key="11">
    <source>
        <dbReference type="EMBL" id="MBI4921820.1"/>
    </source>
</evidence>
<dbReference type="FunFam" id="3.30.540.10:FF:000003">
    <property type="entry name" value="Inositol-1-monophosphatase"/>
    <property type="match status" value="1"/>
</dbReference>
<dbReference type="PANTHER" id="PTHR20854:SF4">
    <property type="entry name" value="INOSITOL-1-MONOPHOSPHATASE-RELATED"/>
    <property type="match status" value="1"/>
</dbReference>
<sequence>MARSALLNIMVTAALKAGRSLTKDFGEIENLQVSVKGPADFVSNADRSAEKIVHAELSKARPTYGFLMEEGGEIKGSDGQHRWIIDPLDGTTNFLHGIPMFAVAIALQRGEEIVASVIYNPVMEELFVAEKGSGAWLDDRHRLRVAGRKHLADSVVVTGINSRGTSGDVLQLRQLGQINPAVAGIRRTGSACTDLAWLAAGRFDGYWESGLHPWDIAAGWLILREAGGTMTDYAGAGGSIWNGEVVAGNETIQGQLLKLIKGVK</sequence>
<feature type="binding site" evidence="9">
    <location>
        <position position="89"/>
    </location>
    <ligand>
        <name>Mg(2+)</name>
        <dbReference type="ChEBI" id="CHEBI:18420"/>
        <label>1</label>
        <note>catalytic</note>
    </ligand>
</feature>
<dbReference type="GO" id="GO:0046872">
    <property type="term" value="F:metal ion binding"/>
    <property type="evidence" value="ECO:0007669"/>
    <property type="project" value="UniProtKB-KW"/>
</dbReference>
<evidence type="ECO:0000256" key="5">
    <source>
        <dbReference type="ARBA" id="ARBA00019784"/>
    </source>
</evidence>
<dbReference type="InterPro" id="IPR000760">
    <property type="entry name" value="Inositol_monophosphatase-like"/>
</dbReference>
<organism evidence="11 12">
    <name type="scientific">Devosia nanyangense</name>
    <dbReference type="NCBI Taxonomy" id="1228055"/>
    <lineage>
        <taxon>Bacteria</taxon>
        <taxon>Pseudomonadati</taxon>
        <taxon>Pseudomonadota</taxon>
        <taxon>Alphaproteobacteria</taxon>
        <taxon>Hyphomicrobiales</taxon>
        <taxon>Devosiaceae</taxon>
        <taxon>Devosia</taxon>
    </lineage>
</organism>
<evidence type="ECO:0000256" key="9">
    <source>
        <dbReference type="PIRSR" id="PIRSR600760-2"/>
    </source>
</evidence>
<dbReference type="PROSITE" id="PS00629">
    <property type="entry name" value="IMP_1"/>
    <property type="match status" value="1"/>
</dbReference>
<dbReference type="InterPro" id="IPR020583">
    <property type="entry name" value="Inositol_monoP_metal-BS"/>
</dbReference>
<evidence type="ECO:0000256" key="8">
    <source>
        <dbReference type="ARBA" id="ARBA00022842"/>
    </source>
</evidence>
<dbReference type="InterPro" id="IPR022337">
    <property type="entry name" value="Inositol_monophosphatase_SuhB"/>
</dbReference>
<dbReference type="PRINTS" id="PR00377">
    <property type="entry name" value="IMPHPHTASES"/>
</dbReference>
<dbReference type="Pfam" id="PF00459">
    <property type="entry name" value="Inositol_P"/>
    <property type="match status" value="1"/>
</dbReference>
<feature type="binding site" evidence="9">
    <location>
        <position position="69"/>
    </location>
    <ligand>
        <name>Mg(2+)</name>
        <dbReference type="ChEBI" id="CHEBI:18420"/>
        <label>1</label>
        <note>catalytic</note>
    </ligand>
</feature>
<evidence type="ECO:0000256" key="10">
    <source>
        <dbReference type="RuleBase" id="RU364068"/>
    </source>
</evidence>
<comment type="similarity">
    <text evidence="3 10">Belongs to the inositol monophosphatase superfamily.</text>
</comment>
<evidence type="ECO:0000256" key="4">
    <source>
        <dbReference type="ARBA" id="ARBA00013106"/>
    </source>
</evidence>
<evidence type="ECO:0000256" key="2">
    <source>
        <dbReference type="ARBA" id="ARBA00001946"/>
    </source>
</evidence>
<dbReference type="GO" id="GO:0007165">
    <property type="term" value="P:signal transduction"/>
    <property type="evidence" value="ECO:0007669"/>
    <property type="project" value="TreeGrafter"/>
</dbReference>
<dbReference type="InterPro" id="IPR033942">
    <property type="entry name" value="IMPase"/>
</dbReference>
<evidence type="ECO:0000313" key="12">
    <source>
        <dbReference type="Proteomes" id="UP000782610"/>
    </source>
</evidence>
<keyword evidence="8 9" id="KW-0460">Magnesium</keyword>
<dbReference type="InterPro" id="IPR020550">
    <property type="entry name" value="Inositol_monophosphatase_CS"/>
</dbReference>
<keyword evidence="6 9" id="KW-0479">Metal-binding</keyword>
<accession>A0A933L3U6</accession>
<name>A0A933L3U6_9HYPH</name>
<evidence type="ECO:0000256" key="6">
    <source>
        <dbReference type="ARBA" id="ARBA00022723"/>
    </source>
</evidence>
<dbReference type="GO" id="GO:0008934">
    <property type="term" value="F:inositol monophosphate 1-phosphatase activity"/>
    <property type="evidence" value="ECO:0007669"/>
    <property type="project" value="InterPro"/>
</dbReference>
<dbReference type="Proteomes" id="UP000782610">
    <property type="component" value="Unassembled WGS sequence"/>
</dbReference>
<comment type="cofactor">
    <cofactor evidence="2 9 10">
        <name>Mg(2+)</name>
        <dbReference type="ChEBI" id="CHEBI:18420"/>
    </cofactor>
</comment>
<comment type="caution">
    <text evidence="11">The sequence shown here is derived from an EMBL/GenBank/DDBJ whole genome shotgun (WGS) entry which is preliminary data.</text>
</comment>